<evidence type="ECO:0000256" key="5">
    <source>
        <dbReference type="ARBA" id="ARBA00023136"/>
    </source>
</evidence>
<feature type="transmembrane region" description="Helical" evidence="7">
    <location>
        <begin position="70"/>
        <end position="90"/>
    </location>
</feature>
<dbReference type="InParanoid" id="A0A2K1R3F3"/>
<keyword evidence="9" id="KW-1185">Reference proteome</keyword>
<feature type="transmembrane region" description="Helical" evidence="7">
    <location>
        <begin position="139"/>
        <end position="159"/>
    </location>
</feature>
<feature type="transmembrane region" description="Helical" evidence="7">
    <location>
        <begin position="102"/>
        <end position="124"/>
    </location>
</feature>
<evidence type="ECO:0000313" key="8">
    <source>
        <dbReference type="EMBL" id="PNS21815.1"/>
    </source>
</evidence>
<gene>
    <name evidence="8" type="ORF">CAC42_413</name>
</gene>
<keyword evidence="6" id="KW-0862">Zinc</keyword>
<proteinExistence type="inferred from homology"/>
<dbReference type="GO" id="GO:0046872">
    <property type="term" value="F:metal ion binding"/>
    <property type="evidence" value="ECO:0007669"/>
    <property type="project" value="UniProtKB-KW"/>
</dbReference>
<evidence type="ECO:0000256" key="3">
    <source>
        <dbReference type="ARBA" id="ARBA00022692"/>
    </source>
</evidence>
<feature type="transmembrane region" description="Helical" evidence="7">
    <location>
        <begin position="196"/>
        <end position="217"/>
    </location>
</feature>
<dbReference type="AlphaFoldDB" id="A0A2K1R3F3"/>
<dbReference type="OrthoDB" id="529367at2759"/>
<dbReference type="Pfam" id="PF03006">
    <property type="entry name" value="HlyIII"/>
    <property type="match status" value="1"/>
</dbReference>
<evidence type="ECO:0000256" key="6">
    <source>
        <dbReference type="PIRSR" id="PIRSR604254-1"/>
    </source>
</evidence>
<keyword evidence="4 7" id="KW-1133">Transmembrane helix</keyword>
<dbReference type="Proteomes" id="UP000243797">
    <property type="component" value="Unassembled WGS sequence"/>
</dbReference>
<comment type="caution">
    <text evidence="8">The sequence shown here is derived from an EMBL/GenBank/DDBJ whole genome shotgun (WGS) entry which is preliminary data.</text>
</comment>
<reference evidence="8 9" key="1">
    <citation type="submission" date="2017-06" db="EMBL/GenBank/DDBJ databases">
        <title>Draft genome sequence of a variant of Elsinoe murrayae.</title>
        <authorList>
            <person name="Cheng Q."/>
        </authorList>
    </citation>
    <scope>NUCLEOTIDE SEQUENCE [LARGE SCALE GENOMIC DNA]</scope>
    <source>
        <strain evidence="8 9">CQ-2017a</strain>
    </source>
</reference>
<feature type="binding site" evidence="6">
    <location>
        <position position="266"/>
    </location>
    <ligand>
        <name>Zn(2+)</name>
        <dbReference type="ChEBI" id="CHEBI:29105"/>
    </ligand>
</feature>
<name>A0A2K1R3F3_9PEZI</name>
<evidence type="ECO:0000256" key="1">
    <source>
        <dbReference type="ARBA" id="ARBA00004141"/>
    </source>
</evidence>
<dbReference type="GO" id="GO:0038023">
    <property type="term" value="F:signaling receptor activity"/>
    <property type="evidence" value="ECO:0007669"/>
    <property type="project" value="TreeGrafter"/>
</dbReference>
<comment type="similarity">
    <text evidence="2">Belongs to the ADIPOR family.</text>
</comment>
<feature type="transmembrane region" description="Helical" evidence="7">
    <location>
        <begin position="268"/>
        <end position="288"/>
    </location>
</feature>
<dbReference type="GO" id="GO:0016020">
    <property type="term" value="C:membrane"/>
    <property type="evidence" value="ECO:0007669"/>
    <property type="project" value="UniProtKB-SubCell"/>
</dbReference>
<keyword evidence="6" id="KW-0479">Metal-binding</keyword>
<evidence type="ECO:0000256" key="2">
    <source>
        <dbReference type="ARBA" id="ARBA00007018"/>
    </source>
</evidence>
<dbReference type="PANTHER" id="PTHR20855">
    <property type="entry name" value="ADIPOR/PROGESTIN RECEPTOR-RELATED"/>
    <property type="match status" value="1"/>
</dbReference>
<dbReference type="PANTHER" id="PTHR20855:SF52">
    <property type="entry name" value="ADIPONECTIN RECEPTOR PROTEIN"/>
    <property type="match status" value="1"/>
</dbReference>
<keyword evidence="5 7" id="KW-0472">Membrane</keyword>
<dbReference type="EMBL" id="NKHZ01000001">
    <property type="protein sequence ID" value="PNS21815.1"/>
    <property type="molecule type" value="Genomic_DNA"/>
</dbReference>
<accession>A0A2K1R3F3</accession>
<keyword evidence="3 7" id="KW-0812">Transmembrane</keyword>
<dbReference type="GO" id="GO:0006882">
    <property type="term" value="P:intracellular zinc ion homeostasis"/>
    <property type="evidence" value="ECO:0007669"/>
    <property type="project" value="TreeGrafter"/>
</dbReference>
<feature type="transmembrane region" description="Helical" evidence="7">
    <location>
        <begin position="229"/>
        <end position="248"/>
    </location>
</feature>
<comment type="subcellular location">
    <subcellularLocation>
        <location evidence="1">Membrane</location>
        <topology evidence="1">Multi-pass membrane protein</topology>
    </subcellularLocation>
</comment>
<organism evidence="8 9">
    <name type="scientific">Sphaceloma murrayae</name>
    <dbReference type="NCBI Taxonomy" id="2082308"/>
    <lineage>
        <taxon>Eukaryota</taxon>
        <taxon>Fungi</taxon>
        <taxon>Dikarya</taxon>
        <taxon>Ascomycota</taxon>
        <taxon>Pezizomycotina</taxon>
        <taxon>Dothideomycetes</taxon>
        <taxon>Dothideomycetidae</taxon>
        <taxon>Myriangiales</taxon>
        <taxon>Elsinoaceae</taxon>
        <taxon>Sphaceloma</taxon>
    </lineage>
</organism>
<feature type="binding site" evidence="6">
    <location>
        <position position="270"/>
    </location>
    <ligand>
        <name>Zn(2+)</name>
        <dbReference type="ChEBI" id="CHEBI:29105"/>
    </ligand>
</feature>
<evidence type="ECO:0000313" key="9">
    <source>
        <dbReference type="Proteomes" id="UP000243797"/>
    </source>
</evidence>
<evidence type="ECO:0000256" key="4">
    <source>
        <dbReference type="ARBA" id="ARBA00022989"/>
    </source>
</evidence>
<sequence>MSDVKSSFSGEHVQLPSAKADPGDRLLEYDQLPDWQRDNRYIFTGYRRATHSYKKAAQSLAYIHNQTGNIFSHLLAMPLLVTAVSLALVLQDIPLDPTDIAIFAIFALGATTCFLLSTTFHTFACHSPTVEALWLRLDFLGIAVLTASTFISGEYYLFYCEPTRQAIHFSITSSLALLTILVLTLPTFQGPRYRPFRLLCFSLLGLSGFAPMIDSLLHHGWIHARRYSVGYYLVEMLVEIVGAVLYASRVPERFAPGRFDLWAHSHQWFHLCAVAGTGVHVAGLTSAVENTKGIDRCLVGW</sequence>
<dbReference type="STRING" id="2082308.A0A2K1R3F3"/>
<protein>
    <submittedName>
        <fullName evidence="8">Uncharacterized protein</fullName>
    </submittedName>
</protein>
<dbReference type="InterPro" id="IPR004254">
    <property type="entry name" value="AdipoR/HlyIII-related"/>
</dbReference>
<evidence type="ECO:0000256" key="7">
    <source>
        <dbReference type="SAM" id="Phobius"/>
    </source>
</evidence>
<feature type="binding site" evidence="6">
    <location>
        <position position="121"/>
    </location>
    <ligand>
        <name>Zn(2+)</name>
        <dbReference type="ChEBI" id="CHEBI:29105"/>
    </ligand>
</feature>
<feature type="transmembrane region" description="Helical" evidence="7">
    <location>
        <begin position="166"/>
        <end position="184"/>
    </location>
</feature>